<organism evidence="3 4">
    <name type="scientific">Catenuloplanes indicus</name>
    <dbReference type="NCBI Taxonomy" id="137267"/>
    <lineage>
        <taxon>Bacteria</taxon>
        <taxon>Bacillati</taxon>
        <taxon>Actinomycetota</taxon>
        <taxon>Actinomycetes</taxon>
        <taxon>Micromonosporales</taxon>
        <taxon>Micromonosporaceae</taxon>
        <taxon>Catenuloplanes</taxon>
    </lineage>
</organism>
<evidence type="ECO:0000256" key="1">
    <source>
        <dbReference type="SAM" id="SignalP"/>
    </source>
</evidence>
<reference evidence="3 4" key="1">
    <citation type="submission" date="2023-07" db="EMBL/GenBank/DDBJ databases">
        <title>Sequencing the genomes of 1000 actinobacteria strains.</title>
        <authorList>
            <person name="Klenk H.-P."/>
        </authorList>
    </citation>
    <scope>NUCLEOTIDE SEQUENCE [LARGE SCALE GENOMIC DNA]</scope>
    <source>
        <strain evidence="3 4">DSM 44709</strain>
    </source>
</reference>
<dbReference type="AlphaFoldDB" id="A0AAE3W4E6"/>
<protein>
    <submittedName>
        <fullName evidence="3">Uncharacterized protein YkwD</fullName>
    </submittedName>
</protein>
<keyword evidence="4" id="KW-1185">Reference proteome</keyword>
<dbReference type="RefSeq" id="WP_307245143.1">
    <property type="nucleotide sequence ID" value="NZ_JAUSUZ010000001.1"/>
</dbReference>
<dbReference type="EMBL" id="JAUSUZ010000001">
    <property type="protein sequence ID" value="MDQ0369718.1"/>
    <property type="molecule type" value="Genomic_DNA"/>
</dbReference>
<evidence type="ECO:0000313" key="4">
    <source>
        <dbReference type="Proteomes" id="UP001240236"/>
    </source>
</evidence>
<evidence type="ECO:0000313" key="3">
    <source>
        <dbReference type="EMBL" id="MDQ0369718.1"/>
    </source>
</evidence>
<sequence>MRRFASRVVLAVLAPAAALGMTLVAPAASASAAVATTTLESQVVALTNEARVKAGCKKLTVNANLTKAAQAFSTDMAQQGFFSHTGKDGSNFVQRAKRAGFAKTAMGENIAWGYKDAQGVVKGWMNSPGHRKNILNCKSTLIGVGAARNAKGVVYWTQEFGK</sequence>
<keyword evidence="1" id="KW-0732">Signal</keyword>
<dbReference type="Gene3D" id="3.40.33.10">
    <property type="entry name" value="CAP"/>
    <property type="match status" value="1"/>
</dbReference>
<dbReference type="SMART" id="SM00198">
    <property type="entry name" value="SCP"/>
    <property type="match status" value="1"/>
</dbReference>
<comment type="caution">
    <text evidence="3">The sequence shown here is derived from an EMBL/GenBank/DDBJ whole genome shotgun (WGS) entry which is preliminary data.</text>
</comment>
<dbReference type="Pfam" id="PF00188">
    <property type="entry name" value="CAP"/>
    <property type="match status" value="1"/>
</dbReference>
<dbReference type="InterPro" id="IPR035940">
    <property type="entry name" value="CAP_sf"/>
</dbReference>
<dbReference type="Proteomes" id="UP001240236">
    <property type="component" value="Unassembled WGS sequence"/>
</dbReference>
<dbReference type="InterPro" id="IPR014044">
    <property type="entry name" value="CAP_dom"/>
</dbReference>
<dbReference type="CDD" id="cd05379">
    <property type="entry name" value="CAP_bacterial"/>
    <property type="match status" value="1"/>
</dbReference>
<feature type="signal peptide" evidence="1">
    <location>
        <begin position="1"/>
        <end position="27"/>
    </location>
</feature>
<feature type="domain" description="SCP" evidence="2">
    <location>
        <begin position="37"/>
        <end position="161"/>
    </location>
</feature>
<evidence type="ECO:0000259" key="2">
    <source>
        <dbReference type="SMART" id="SM00198"/>
    </source>
</evidence>
<dbReference type="SUPFAM" id="SSF55797">
    <property type="entry name" value="PR-1-like"/>
    <property type="match status" value="1"/>
</dbReference>
<proteinExistence type="predicted"/>
<feature type="chain" id="PRO_5042165107" evidence="1">
    <location>
        <begin position="28"/>
        <end position="162"/>
    </location>
</feature>
<accession>A0AAE3W4E6</accession>
<gene>
    <name evidence="3" type="ORF">J2S42_006387</name>
</gene>
<dbReference type="PANTHER" id="PTHR31157">
    <property type="entry name" value="SCP DOMAIN-CONTAINING PROTEIN"/>
    <property type="match status" value="1"/>
</dbReference>
<dbReference type="PANTHER" id="PTHR31157:SF1">
    <property type="entry name" value="SCP DOMAIN-CONTAINING PROTEIN"/>
    <property type="match status" value="1"/>
</dbReference>
<name>A0AAE3W4E6_9ACTN</name>